<feature type="region of interest" description="Disordered" evidence="5">
    <location>
        <begin position="1"/>
        <end position="40"/>
    </location>
</feature>
<comment type="similarity">
    <text evidence="1">Belongs to the N(4)/N(6)-methyltransferase family.</text>
</comment>
<dbReference type="GO" id="GO:0008170">
    <property type="term" value="F:N-methyltransferase activity"/>
    <property type="evidence" value="ECO:0007669"/>
    <property type="project" value="InterPro"/>
</dbReference>
<accession>A0A8J7YKM9</accession>
<dbReference type="GO" id="GO:0003677">
    <property type="term" value="F:DNA binding"/>
    <property type="evidence" value="ECO:0007669"/>
    <property type="project" value="InterPro"/>
</dbReference>
<sequence>MAIRSRKLRGASDATAAHGSTCGNDVPAVPEEAADEEDWMKPPPSTCGTIVWGENLHVMQSLPSASVDLIYADPPFFTGRSFIHSGDRHADEVFPDRWNGDIRQYLCWLSARLEEMRRLLKETGSIYIHLDWHAAHYVKVIADSIFGYNNFLNEIIWNYHDPSGTVSDRFKKKHDNILLYARNAGRHRFNTDEVREEYSVGTLAQAVRGDISFGRRTKVNELGKVREDVWQIPIINSQARERTGYPTQKPEKLLEIIIRASSMEGDLVADFFAGSGTTAAVAQRLGRRWIVSDISWPSIRTMSRRLSKVRPCRNLAKDYVLSGIVELPRAGPGERMAKLLEAADQLSRSRSGKTETIVSPHLHEDTDPEEEMRFISEALSERDDGVEKLIFSHGANLTGSDGLLLLFGAHDCACPVRLYALEKLKGPEARTEFVRICSPPEIHVDNCRECAGGENEISFSLRINDNGIANHVAAFAGGMRIAPSPTPVSDGRDRYSLSLKGGGKEGIRIVAIDSLGSASVAIIRPG</sequence>
<dbReference type="InterPro" id="IPR002052">
    <property type="entry name" value="DNA_methylase_N6_adenine_CS"/>
</dbReference>
<dbReference type="SUPFAM" id="SSF53335">
    <property type="entry name" value="S-adenosyl-L-methionine-dependent methyltransferases"/>
    <property type="match status" value="1"/>
</dbReference>
<dbReference type="PRINTS" id="PR00506">
    <property type="entry name" value="D21N6MTFRASE"/>
</dbReference>
<evidence type="ECO:0000256" key="3">
    <source>
        <dbReference type="ARBA" id="ARBA00022679"/>
    </source>
</evidence>
<evidence type="ECO:0000256" key="2">
    <source>
        <dbReference type="ARBA" id="ARBA00022603"/>
    </source>
</evidence>
<dbReference type="InterPro" id="IPR002941">
    <property type="entry name" value="DNA_methylase_N4/N6"/>
</dbReference>
<dbReference type="GO" id="GO:0005737">
    <property type="term" value="C:cytoplasm"/>
    <property type="evidence" value="ECO:0007669"/>
    <property type="project" value="TreeGrafter"/>
</dbReference>
<evidence type="ECO:0000259" key="6">
    <source>
        <dbReference type="Pfam" id="PF01555"/>
    </source>
</evidence>
<evidence type="ECO:0000313" key="8">
    <source>
        <dbReference type="Proteomes" id="UP000716004"/>
    </source>
</evidence>
<evidence type="ECO:0000313" key="7">
    <source>
        <dbReference type="EMBL" id="MBX8631939.1"/>
    </source>
</evidence>
<dbReference type="Gene3D" id="3.40.50.150">
    <property type="entry name" value="Vaccinia Virus protein VP39"/>
    <property type="match status" value="1"/>
</dbReference>
<dbReference type="PROSITE" id="PS00092">
    <property type="entry name" value="N6_MTASE"/>
    <property type="match status" value="1"/>
</dbReference>
<evidence type="ECO:0000256" key="5">
    <source>
        <dbReference type="SAM" id="MobiDB-lite"/>
    </source>
</evidence>
<dbReference type="PANTHER" id="PTHR13370:SF24">
    <property type="entry name" value="TYPE III RESTRICTION-MODIFICATION ENZYME STYLTI MOD SUBUNIT"/>
    <property type="match status" value="1"/>
</dbReference>
<dbReference type="EMBL" id="JAGVSJ010000011">
    <property type="protein sequence ID" value="MBX8631939.1"/>
    <property type="molecule type" value="Genomic_DNA"/>
</dbReference>
<dbReference type="InterPro" id="IPR029063">
    <property type="entry name" value="SAM-dependent_MTases_sf"/>
</dbReference>
<dbReference type="Proteomes" id="UP000716004">
    <property type="component" value="Unassembled WGS sequence"/>
</dbReference>
<proteinExistence type="inferred from homology"/>
<organism evidence="7 8">
    <name type="scientific">Candidatus Sysuiplasma superficiale</name>
    <dbReference type="NCBI Taxonomy" id="2823368"/>
    <lineage>
        <taxon>Archaea</taxon>
        <taxon>Methanobacteriati</taxon>
        <taxon>Thermoplasmatota</taxon>
        <taxon>Thermoplasmata</taxon>
        <taxon>Candidatus Sysuiplasmatales</taxon>
        <taxon>Candidatus Sysuiplasmataceae</taxon>
        <taxon>Candidatus Sysuiplasma</taxon>
    </lineage>
</organism>
<dbReference type="GO" id="GO:0032259">
    <property type="term" value="P:methylation"/>
    <property type="evidence" value="ECO:0007669"/>
    <property type="project" value="UniProtKB-KW"/>
</dbReference>
<name>A0A8J7YKM9_9ARCH</name>
<protein>
    <submittedName>
        <fullName evidence="7">Site-specific DNA-methyltransferase</fullName>
    </submittedName>
</protein>
<dbReference type="PANTHER" id="PTHR13370">
    <property type="entry name" value="RNA METHYLASE-RELATED"/>
    <property type="match status" value="1"/>
</dbReference>
<comment type="caution">
    <text evidence="7">The sequence shown here is derived from an EMBL/GenBank/DDBJ whole genome shotgun (WGS) entry which is preliminary data.</text>
</comment>
<reference evidence="7" key="1">
    <citation type="submission" date="2021-04" db="EMBL/GenBank/DDBJ databases">
        <title>Genomic insights into ecological role and evolution of a novel Thermoplasmata order Candidatus Sysuiplasmatales.</title>
        <authorList>
            <person name="Yuan Y."/>
        </authorList>
    </citation>
    <scope>NUCLEOTIDE SEQUENCE</scope>
    <source>
        <strain evidence="7">YP2-bin.285</strain>
    </source>
</reference>
<evidence type="ECO:0000256" key="4">
    <source>
        <dbReference type="ARBA" id="ARBA00022691"/>
    </source>
</evidence>
<gene>
    <name evidence="7" type="ORF">J9259_05410</name>
</gene>
<dbReference type="AlphaFoldDB" id="A0A8J7YKM9"/>
<evidence type="ECO:0000256" key="1">
    <source>
        <dbReference type="ARBA" id="ARBA00006594"/>
    </source>
</evidence>
<keyword evidence="4" id="KW-0949">S-adenosyl-L-methionine</keyword>
<keyword evidence="2" id="KW-0489">Methyltransferase</keyword>
<dbReference type="InterPro" id="IPR002295">
    <property type="entry name" value="N4/N6-MTase_EcoPI_Mod-like"/>
</dbReference>
<feature type="domain" description="DNA methylase N-4/N-6" evidence="6">
    <location>
        <begin position="67"/>
        <end position="296"/>
    </location>
</feature>
<dbReference type="Pfam" id="PF01555">
    <property type="entry name" value="N6_N4_Mtase"/>
    <property type="match status" value="1"/>
</dbReference>
<keyword evidence="3" id="KW-0808">Transferase</keyword>